<dbReference type="GO" id="GO:0030313">
    <property type="term" value="C:cell envelope"/>
    <property type="evidence" value="ECO:0007669"/>
    <property type="project" value="UniProtKB-SubCell"/>
</dbReference>
<evidence type="ECO:0000256" key="2">
    <source>
        <dbReference type="ARBA" id="ARBA00007639"/>
    </source>
</evidence>
<dbReference type="AlphaFoldDB" id="A0A6I4KPA0"/>
<dbReference type="SUPFAM" id="SSF53822">
    <property type="entry name" value="Periplasmic binding protein-like I"/>
    <property type="match status" value="1"/>
</dbReference>
<feature type="signal peptide" evidence="4">
    <location>
        <begin position="1"/>
        <end position="19"/>
    </location>
</feature>
<evidence type="ECO:0000256" key="3">
    <source>
        <dbReference type="ARBA" id="ARBA00022729"/>
    </source>
</evidence>
<dbReference type="Proteomes" id="UP000429555">
    <property type="component" value="Unassembled WGS sequence"/>
</dbReference>
<dbReference type="CDD" id="cd06306">
    <property type="entry name" value="PBP1_TorT-like"/>
    <property type="match status" value="1"/>
</dbReference>
<dbReference type="PANTHER" id="PTHR46847:SF1">
    <property type="entry name" value="D-ALLOSE-BINDING PERIPLASMIC PROTEIN-RELATED"/>
    <property type="match status" value="1"/>
</dbReference>
<organism evidence="6 7">
    <name type="scientific">Pseudomonas xionganensis</name>
    <dbReference type="NCBI Taxonomy" id="2654845"/>
    <lineage>
        <taxon>Bacteria</taxon>
        <taxon>Pseudomonadati</taxon>
        <taxon>Pseudomonadota</taxon>
        <taxon>Gammaproteobacteria</taxon>
        <taxon>Pseudomonadales</taxon>
        <taxon>Pseudomonadaceae</taxon>
        <taxon>Pseudomonas</taxon>
    </lineage>
</organism>
<evidence type="ECO:0000256" key="1">
    <source>
        <dbReference type="ARBA" id="ARBA00004196"/>
    </source>
</evidence>
<evidence type="ECO:0000313" key="7">
    <source>
        <dbReference type="Proteomes" id="UP000429555"/>
    </source>
</evidence>
<gene>
    <name evidence="6" type="primary">torT</name>
    <name evidence="6" type="ORF">GJV18_03370</name>
</gene>
<feature type="chain" id="PRO_5026308041" evidence="4">
    <location>
        <begin position="20"/>
        <end position="343"/>
    </location>
</feature>
<evidence type="ECO:0000313" key="6">
    <source>
        <dbReference type="EMBL" id="MVW74350.1"/>
    </source>
</evidence>
<dbReference type="Gene3D" id="3.40.50.2300">
    <property type="match status" value="2"/>
</dbReference>
<comment type="similarity">
    <text evidence="2">Belongs to the bacterial solute-binding protein 2 family.</text>
</comment>
<dbReference type="InterPro" id="IPR001761">
    <property type="entry name" value="Peripla_BP/Lac1_sug-bd_dom"/>
</dbReference>
<dbReference type="Pfam" id="PF00532">
    <property type="entry name" value="Peripla_BP_1"/>
    <property type="match status" value="1"/>
</dbReference>
<dbReference type="NCBIfam" id="NF008185">
    <property type="entry name" value="PRK10936.1"/>
    <property type="match status" value="1"/>
</dbReference>
<dbReference type="RefSeq" id="WP_160343309.1">
    <property type="nucleotide sequence ID" value="NZ_WKJZ01000001.1"/>
</dbReference>
<comment type="subcellular location">
    <subcellularLocation>
        <location evidence="1">Cell envelope</location>
    </subcellularLocation>
</comment>
<keyword evidence="3 4" id="KW-0732">Signal</keyword>
<dbReference type="InterPro" id="IPR028082">
    <property type="entry name" value="Peripla_BP_I"/>
</dbReference>
<proteinExistence type="inferred from homology"/>
<protein>
    <submittedName>
        <fullName evidence="6">TMAO reductase system periplasmic protein TorT</fullName>
    </submittedName>
</protein>
<dbReference type="EMBL" id="WKJZ01000001">
    <property type="protein sequence ID" value="MVW74350.1"/>
    <property type="molecule type" value="Genomic_DNA"/>
</dbReference>
<evidence type="ECO:0000259" key="5">
    <source>
        <dbReference type="Pfam" id="PF00532"/>
    </source>
</evidence>
<accession>A0A6I4KPA0</accession>
<reference evidence="6 7" key="1">
    <citation type="submission" date="2019-11" db="EMBL/GenBank/DDBJ databases">
        <title>Pseudomonas flavidum sp. nov., isolated from Baiyang Lake.</title>
        <authorList>
            <person name="Zhao Y."/>
        </authorList>
    </citation>
    <scope>NUCLEOTIDE SEQUENCE [LARGE SCALE GENOMIC DNA]</scope>
    <source>
        <strain evidence="7">R-22-3 w-18</strain>
    </source>
</reference>
<keyword evidence="7" id="KW-1185">Reference proteome</keyword>
<comment type="caution">
    <text evidence="6">The sequence shown here is derived from an EMBL/GenBank/DDBJ whole genome shotgun (WGS) entry which is preliminary data.</text>
</comment>
<evidence type="ECO:0000256" key="4">
    <source>
        <dbReference type="SAM" id="SignalP"/>
    </source>
</evidence>
<name>A0A6I4KPA0_9PSED</name>
<sequence length="343" mass="37871">MRILCSILLCLGLSNSLLAAPWYPVAVQSDGESLNYQPLTKAAEAWRICVLLPHGKDRYWWGVAWGIDEEGTRQGVQLGIYEAGGYENPQVQLQQLQHCRRLEAQAYLIAAINTRDLCPEIAVLRSQGVPVIDLVNRLDCPDLSASSRVDFADMAQASLDYIHALGGDRPVSLGWLPGPEGAGWVMDAERSIEQAAASGGLTLHHAGYGPVDRASQAQLVRRLLRSQPRLDYLLGNAEAAGFAAQLVQTSGARYATQVLATYTTERIVEQIRDGFILAAPTDSPVLQARIAVDLAIRALEGKPHARLVSPRIEMLDQRRLPDFDISRLMPPTEHWMIRRELPR</sequence>
<dbReference type="PANTHER" id="PTHR46847">
    <property type="entry name" value="D-ALLOSE-BINDING PERIPLASMIC PROTEIN-RELATED"/>
    <property type="match status" value="1"/>
</dbReference>
<feature type="domain" description="Periplasmic binding protein/LacI sugar binding" evidence="5">
    <location>
        <begin position="46"/>
        <end position="312"/>
    </location>
</feature>